<evidence type="ECO:0000256" key="1">
    <source>
        <dbReference type="ARBA" id="ARBA00005440"/>
    </source>
</evidence>
<comment type="similarity">
    <text evidence="1">Belongs to the protease inhibitor I3 (leguminous Kunitz-type inhibitor) family.</text>
</comment>
<dbReference type="GO" id="GO:0004866">
    <property type="term" value="F:endopeptidase inhibitor activity"/>
    <property type="evidence" value="ECO:0007669"/>
    <property type="project" value="InterPro"/>
</dbReference>
<evidence type="ECO:0000313" key="3">
    <source>
        <dbReference type="EMBL" id="KAK1438692.1"/>
    </source>
</evidence>
<dbReference type="Gene3D" id="2.80.10.50">
    <property type="match status" value="1"/>
</dbReference>
<dbReference type="CDD" id="cd23375">
    <property type="entry name" value="beta-trefoil_STI_VvMLP-like"/>
    <property type="match status" value="1"/>
</dbReference>
<dbReference type="SUPFAM" id="SSF50386">
    <property type="entry name" value="STI-like"/>
    <property type="match status" value="1"/>
</dbReference>
<dbReference type="InterPro" id="IPR002160">
    <property type="entry name" value="Prot_inh_Kunz-lg"/>
</dbReference>
<gene>
    <name evidence="3" type="ORF">QVD17_04502</name>
</gene>
<name>A0AAD8PAS3_TARER</name>
<dbReference type="Pfam" id="PF00197">
    <property type="entry name" value="Kunitz_legume"/>
    <property type="match status" value="1"/>
</dbReference>
<dbReference type="AlphaFoldDB" id="A0AAD8PAS3"/>
<sequence>MKTTIFFFSLALITLCNIFTANSAPDAVLDIYGRKASTGIEYFAMAYAIDDYGGSILSAPVANGSCPAGVVHIKPEGFFHRFTITPVNPKKTTIRVSTDVNIKFTGSDICNESNVWKVKYDEAMKQYAVMLGGVEGDPGAETLDNWFKIEKTVNGYKFVYCPSVCSNCKVMCKDVGTTIDANGVERFVLGGDPLIVNFWVF</sequence>
<feature type="chain" id="PRO_5042091061" description="Miraculin" evidence="2">
    <location>
        <begin position="24"/>
        <end position="201"/>
    </location>
</feature>
<accession>A0AAD8PAS3</accession>
<dbReference type="InterPro" id="IPR011065">
    <property type="entry name" value="Kunitz_inhibitor_STI-like_sf"/>
</dbReference>
<reference evidence="3" key="1">
    <citation type="journal article" date="2023" name="bioRxiv">
        <title>Improved chromosome-level genome assembly for marigold (Tagetes erecta).</title>
        <authorList>
            <person name="Jiang F."/>
            <person name="Yuan L."/>
            <person name="Wang S."/>
            <person name="Wang H."/>
            <person name="Xu D."/>
            <person name="Wang A."/>
            <person name="Fan W."/>
        </authorList>
    </citation>
    <scope>NUCLEOTIDE SEQUENCE</scope>
    <source>
        <strain evidence="3">WSJ</strain>
        <tissue evidence="3">Leaf</tissue>
    </source>
</reference>
<evidence type="ECO:0000313" key="4">
    <source>
        <dbReference type="Proteomes" id="UP001229421"/>
    </source>
</evidence>
<evidence type="ECO:0000256" key="2">
    <source>
        <dbReference type="SAM" id="SignalP"/>
    </source>
</evidence>
<evidence type="ECO:0008006" key="5">
    <source>
        <dbReference type="Google" id="ProtNLM"/>
    </source>
</evidence>
<dbReference type="PANTHER" id="PTHR33107:SF87">
    <property type="entry name" value="21 KDA SEED PROTEIN-RELATED"/>
    <property type="match status" value="1"/>
</dbReference>
<organism evidence="3 4">
    <name type="scientific">Tagetes erecta</name>
    <name type="common">African marigold</name>
    <dbReference type="NCBI Taxonomy" id="13708"/>
    <lineage>
        <taxon>Eukaryota</taxon>
        <taxon>Viridiplantae</taxon>
        <taxon>Streptophyta</taxon>
        <taxon>Embryophyta</taxon>
        <taxon>Tracheophyta</taxon>
        <taxon>Spermatophyta</taxon>
        <taxon>Magnoliopsida</taxon>
        <taxon>eudicotyledons</taxon>
        <taxon>Gunneridae</taxon>
        <taxon>Pentapetalae</taxon>
        <taxon>asterids</taxon>
        <taxon>campanulids</taxon>
        <taxon>Asterales</taxon>
        <taxon>Asteraceae</taxon>
        <taxon>Asteroideae</taxon>
        <taxon>Heliantheae alliance</taxon>
        <taxon>Tageteae</taxon>
        <taxon>Tagetes</taxon>
    </lineage>
</organism>
<feature type="signal peptide" evidence="2">
    <location>
        <begin position="1"/>
        <end position="23"/>
    </location>
</feature>
<dbReference type="EMBL" id="JAUHHV010000001">
    <property type="protein sequence ID" value="KAK1438692.1"/>
    <property type="molecule type" value="Genomic_DNA"/>
</dbReference>
<keyword evidence="2" id="KW-0732">Signal</keyword>
<protein>
    <recommendedName>
        <fullName evidence="5">Miraculin</fullName>
    </recommendedName>
</protein>
<dbReference type="PANTHER" id="PTHR33107">
    <property type="entry name" value="KUNITZ TRYPSIN INHIBITOR 2"/>
    <property type="match status" value="1"/>
</dbReference>
<comment type="caution">
    <text evidence="3">The sequence shown here is derived from an EMBL/GenBank/DDBJ whole genome shotgun (WGS) entry which is preliminary data.</text>
</comment>
<keyword evidence="4" id="KW-1185">Reference proteome</keyword>
<dbReference type="SMART" id="SM00452">
    <property type="entry name" value="STI"/>
    <property type="match status" value="1"/>
</dbReference>
<proteinExistence type="inferred from homology"/>
<dbReference type="Proteomes" id="UP001229421">
    <property type="component" value="Unassembled WGS sequence"/>
</dbReference>